<evidence type="ECO:0000256" key="2">
    <source>
        <dbReference type="SAM" id="Phobius"/>
    </source>
</evidence>
<keyword evidence="5" id="KW-1185">Reference proteome</keyword>
<feature type="region of interest" description="Disordered" evidence="1">
    <location>
        <begin position="165"/>
        <end position="203"/>
    </location>
</feature>
<dbReference type="Gene3D" id="1.10.287.70">
    <property type="match status" value="1"/>
</dbReference>
<gene>
    <name evidence="4" type="ORF">J2Z77_004502</name>
</gene>
<evidence type="ECO:0000313" key="4">
    <source>
        <dbReference type="EMBL" id="MBP2038689.1"/>
    </source>
</evidence>
<keyword evidence="2" id="KW-1133">Transmembrane helix</keyword>
<feature type="transmembrane region" description="Helical" evidence="2">
    <location>
        <begin position="145"/>
        <end position="163"/>
    </location>
</feature>
<dbReference type="InterPro" id="IPR013099">
    <property type="entry name" value="K_chnl_dom"/>
</dbReference>
<dbReference type="EMBL" id="JAGGLQ010000009">
    <property type="protein sequence ID" value="MBP2038689.1"/>
    <property type="molecule type" value="Genomic_DNA"/>
</dbReference>
<organism evidence="4 5">
    <name type="scientific">Streptomyces avidinii</name>
    <dbReference type="NCBI Taxonomy" id="1895"/>
    <lineage>
        <taxon>Bacteria</taxon>
        <taxon>Bacillati</taxon>
        <taxon>Actinomycetota</taxon>
        <taxon>Actinomycetes</taxon>
        <taxon>Kitasatosporales</taxon>
        <taxon>Streptomycetaceae</taxon>
        <taxon>Streptomyces</taxon>
    </lineage>
</organism>
<dbReference type="Proteomes" id="UP001519310">
    <property type="component" value="Unassembled WGS sequence"/>
</dbReference>
<feature type="transmembrane region" description="Helical" evidence="2">
    <location>
        <begin position="39"/>
        <end position="60"/>
    </location>
</feature>
<feature type="compositionally biased region" description="Basic and acidic residues" evidence="1">
    <location>
        <begin position="184"/>
        <end position="195"/>
    </location>
</feature>
<feature type="domain" description="Potassium channel" evidence="3">
    <location>
        <begin position="85"/>
        <end position="164"/>
    </location>
</feature>
<name>A0ABS4L9A2_STRAV</name>
<proteinExistence type="predicted"/>
<comment type="caution">
    <text evidence="4">The sequence shown here is derived from an EMBL/GenBank/DDBJ whole genome shotgun (WGS) entry which is preliminary data.</text>
</comment>
<protein>
    <recommendedName>
        <fullName evidence="3">Potassium channel domain-containing protein</fullName>
    </recommendedName>
</protein>
<evidence type="ECO:0000256" key="1">
    <source>
        <dbReference type="SAM" id="MobiDB-lite"/>
    </source>
</evidence>
<keyword evidence="2" id="KW-0812">Transmembrane</keyword>
<feature type="transmembrane region" description="Helical" evidence="2">
    <location>
        <begin position="12"/>
        <end position="33"/>
    </location>
</feature>
<keyword evidence="2" id="KW-0472">Membrane</keyword>
<accession>A0ABS4L9A2</accession>
<reference evidence="4 5" key="1">
    <citation type="submission" date="2021-03" db="EMBL/GenBank/DDBJ databases">
        <title>Genomic Encyclopedia of Type Strains, Phase IV (KMG-IV): sequencing the most valuable type-strain genomes for metagenomic binning, comparative biology and taxonomic classification.</title>
        <authorList>
            <person name="Goeker M."/>
        </authorList>
    </citation>
    <scope>NUCLEOTIDE SEQUENCE [LARGE SCALE GENOMIC DNA]</scope>
    <source>
        <strain evidence="4 5">DSM 40526</strain>
    </source>
</reference>
<dbReference type="RefSeq" id="WP_229920548.1">
    <property type="nucleotide sequence ID" value="NZ_BMVL01000007.1"/>
</dbReference>
<sequence length="203" mass="21467">MKGNSGRHRRQVLLASVRSLVTAALLVTAYYLLPMDSAFTATTVLVLVGGVAAVVVLLAWQIRRITLSPWPGLKAMEAMAITVPLFVLLYATACFLLEHSAPGSFSEPLSRTDGLYFAMTVFSTVGFGDITARSEPARALTTGQITLNLLLLGVAARLLANAVQRGRERRDQSAGPGGATARRPARDSGGARHPGDPAARVPS</sequence>
<evidence type="ECO:0000259" key="3">
    <source>
        <dbReference type="Pfam" id="PF07885"/>
    </source>
</evidence>
<dbReference type="SUPFAM" id="SSF81324">
    <property type="entry name" value="Voltage-gated potassium channels"/>
    <property type="match status" value="1"/>
</dbReference>
<feature type="transmembrane region" description="Helical" evidence="2">
    <location>
        <begin position="81"/>
        <end position="101"/>
    </location>
</feature>
<evidence type="ECO:0000313" key="5">
    <source>
        <dbReference type="Proteomes" id="UP001519310"/>
    </source>
</evidence>
<dbReference type="Pfam" id="PF07885">
    <property type="entry name" value="Ion_trans_2"/>
    <property type="match status" value="1"/>
</dbReference>